<feature type="domain" description="CheW-like" evidence="1">
    <location>
        <begin position="130"/>
        <end position="268"/>
    </location>
</feature>
<dbReference type="InterPro" id="IPR014506">
    <property type="entry name" value="UCP020479_CheW"/>
</dbReference>
<evidence type="ECO:0000313" key="2">
    <source>
        <dbReference type="EMBL" id="MFC3031781.1"/>
    </source>
</evidence>
<evidence type="ECO:0000259" key="1">
    <source>
        <dbReference type="PROSITE" id="PS50851"/>
    </source>
</evidence>
<dbReference type="Proteomes" id="UP001595453">
    <property type="component" value="Unassembled WGS sequence"/>
</dbReference>
<dbReference type="SUPFAM" id="SSF50341">
    <property type="entry name" value="CheW-like"/>
    <property type="match status" value="1"/>
</dbReference>
<dbReference type="RefSeq" id="WP_377121367.1">
    <property type="nucleotide sequence ID" value="NZ_JBHRSD010000010.1"/>
</dbReference>
<accession>A0ABV7CGV8</accession>
<dbReference type="EMBL" id="JBHRSD010000010">
    <property type="protein sequence ID" value="MFC3031781.1"/>
    <property type="molecule type" value="Genomic_DNA"/>
</dbReference>
<dbReference type="InterPro" id="IPR002545">
    <property type="entry name" value="CheW-lke_dom"/>
</dbReference>
<gene>
    <name evidence="2" type="ORF">ACFOEE_04560</name>
</gene>
<proteinExistence type="predicted"/>
<dbReference type="InterPro" id="IPR036061">
    <property type="entry name" value="CheW-like_dom_sf"/>
</dbReference>
<protein>
    <submittedName>
        <fullName evidence="2">Chemotaxis protein CheW</fullName>
    </submittedName>
</protein>
<organism evidence="2 3">
    <name type="scientific">Pseudoalteromonas fenneropenaei</name>
    <dbReference type="NCBI Taxonomy" id="1737459"/>
    <lineage>
        <taxon>Bacteria</taxon>
        <taxon>Pseudomonadati</taxon>
        <taxon>Pseudomonadota</taxon>
        <taxon>Gammaproteobacteria</taxon>
        <taxon>Alteromonadales</taxon>
        <taxon>Pseudoalteromonadaceae</taxon>
        <taxon>Pseudoalteromonas</taxon>
    </lineage>
</organism>
<comment type="caution">
    <text evidence="2">The sequence shown here is derived from an EMBL/GenBank/DDBJ whole genome shotgun (WGS) entry which is preliminary data.</text>
</comment>
<sequence length="275" mass="30902">MSKHLFANEQVMKQYLSALLSEEEPEVQAEVVATTPHQLPTAELSPVAKLLQQVHPDIPDAQLSSSVLEHDSPALKEFVDEPRVRPEVIEKELEDQQNSTIIKEQVAEQALPQLEPEAVLNGRKEYFDGQFQALFFEVAGLTLAVPLKALGGIHQLGEINQLFGKPKWFQGVMLNRDEKLSVIDTARWVMPEKYTPELADKLNYQYLIMLGDSPWGLSAEKLVNNITLHPDDVKWRTAAGKRPWLAGVIKEKMCALIDVESLIHLLEKGLDSRAV</sequence>
<dbReference type="Pfam" id="PF01584">
    <property type="entry name" value="CheW"/>
    <property type="match status" value="1"/>
</dbReference>
<keyword evidence="3" id="KW-1185">Reference proteome</keyword>
<name>A0ABV7CGV8_9GAMM</name>
<dbReference type="SMART" id="SM00260">
    <property type="entry name" value="CheW"/>
    <property type="match status" value="1"/>
</dbReference>
<evidence type="ECO:0000313" key="3">
    <source>
        <dbReference type="Proteomes" id="UP001595453"/>
    </source>
</evidence>
<reference evidence="3" key="1">
    <citation type="journal article" date="2019" name="Int. J. Syst. Evol. Microbiol.">
        <title>The Global Catalogue of Microorganisms (GCM) 10K type strain sequencing project: providing services to taxonomists for standard genome sequencing and annotation.</title>
        <authorList>
            <consortium name="The Broad Institute Genomics Platform"/>
            <consortium name="The Broad Institute Genome Sequencing Center for Infectious Disease"/>
            <person name="Wu L."/>
            <person name="Ma J."/>
        </authorList>
    </citation>
    <scope>NUCLEOTIDE SEQUENCE [LARGE SCALE GENOMIC DNA]</scope>
    <source>
        <strain evidence="3">KCTC 42730</strain>
    </source>
</reference>
<dbReference type="PIRSF" id="PIRSF020479">
    <property type="entry name" value="UCP020479_CheW"/>
    <property type="match status" value="1"/>
</dbReference>
<dbReference type="PROSITE" id="PS50851">
    <property type="entry name" value="CHEW"/>
    <property type="match status" value="1"/>
</dbReference>